<evidence type="ECO:0000256" key="2">
    <source>
        <dbReference type="ARBA" id="ARBA00022475"/>
    </source>
</evidence>
<dbReference type="PANTHER" id="PTHR35007:SF1">
    <property type="entry name" value="PILUS ASSEMBLY PROTEIN"/>
    <property type="match status" value="1"/>
</dbReference>
<sequence>MSLDPVLLVSIAAFLGAAALGAAVYSLTRNFNATRAEDRLEVLAGLKAAETETRGIVKEDMMKLGRGAAGYLGKLTSRFGEWGLFFEQADSPISFETFLLTTIGMSFLGVGAAVIGRAPIPLYPVCGLVTASFPLVWLSMRRKSRFKAFAKQMPDAMELIARALRSGHSLASGLHVVVEEMPDPVSHEFNLAYEQQNLGIPIEQSLKNMLKRMPNMDLKFFVTAVAIQRQAGGDLAEILDKIGYVIRERFKILGTVQALTGEGRLSGTVLMALPIAIFFAVYYLNPEYVMLLFTTPLGKKMIAGGVILQVLGAIAIKKIIDIKV</sequence>
<evidence type="ECO:0000256" key="4">
    <source>
        <dbReference type="ARBA" id="ARBA00022989"/>
    </source>
</evidence>
<evidence type="ECO:0000313" key="8">
    <source>
        <dbReference type="EMBL" id="HEN16632.1"/>
    </source>
</evidence>
<keyword evidence="2" id="KW-1003">Cell membrane</keyword>
<dbReference type="InterPro" id="IPR018076">
    <property type="entry name" value="T2SS_GspF_dom"/>
</dbReference>
<name>A0A7C2P2J3_9PLAN</name>
<feature type="domain" description="Type II secretion system protein GspF" evidence="7">
    <location>
        <begin position="158"/>
        <end position="281"/>
    </location>
</feature>
<feature type="transmembrane region" description="Helical" evidence="6">
    <location>
        <begin position="98"/>
        <end position="116"/>
    </location>
</feature>
<comment type="caution">
    <text evidence="8">The sequence shown here is derived from an EMBL/GenBank/DDBJ whole genome shotgun (WGS) entry which is preliminary data.</text>
</comment>
<dbReference type="PANTHER" id="PTHR35007">
    <property type="entry name" value="INTEGRAL MEMBRANE PROTEIN-RELATED"/>
    <property type="match status" value="1"/>
</dbReference>
<feature type="transmembrane region" description="Helical" evidence="6">
    <location>
        <begin position="265"/>
        <end position="285"/>
    </location>
</feature>
<protein>
    <submittedName>
        <fullName evidence="8">Secretion protein</fullName>
    </submittedName>
</protein>
<dbReference type="Pfam" id="PF00482">
    <property type="entry name" value="T2SSF"/>
    <property type="match status" value="1"/>
</dbReference>
<dbReference type="GO" id="GO:0005886">
    <property type="term" value="C:plasma membrane"/>
    <property type="evidence" value="ECO:0007669"/>
    <property type="project" value="UniProtKB-SubCell"/>
</dbReference>
<feature type="transmembrane region" description="Helical" evidence="6">
    <location>
        <begin position="6"/>
        <end position="27"/>
    </location>
</feature>
<evidence type="ECO:0000256" key="5">
    <source>
        <dbReference type="ARBA" id="ARBA00023136"/>
    </source>
</evidence>
<proteinExistence type="predicted"/>
<dbReference type="Gene3D" id="1.20.81.30">
    <property type="entry name" value="Type II secretion system (T2SS), domain F"/>
    <property type="match status" value="1"/>
</dbReference>
<feature type="transmembrane region" description="Helical" evidence="6">
    <location>
        <begin position="122"/>
        <end position="140"/>
    </location>
</feature>
<keyword evidence="3 6" id="KW-0812">Transmembrane</keyword>
<evidence type="ECO:0000256" key="6">
    <source>
        <dbReference type="SAM" id="Phobius"/>
    </source>
</evidence>
<evidence type="ECO:0000259" key="7">
    <source>
        <dbReference type="Pfam" id="PF00482"/>
    </source>
</evidence>
<evidence type="ECO:0000256" key="1">
    <source>
        <dbReference type="ARBA" id="ARBA00004651"/>
    </source>
</evidence>
<keyword evidence="5 6" id="KW-0472">Membrane</keyword>
<dbReference type="EMBL" id="DSOK01000392">
    <property type="protein sequence ID" value="HEN16632.1"/>
    <property type="molecule type" value="Genomic_DNA"/>
</dbReference>
<gene>
    <name evidence="8" type="ORF">ENQ76_14320</name>
</gene>
<dbReference type="AlphaFoldDB" id="A0A7C2P2J3"/>
<organism evidence="8">
    <name type="scientific">Schlesneria paludicola</name>
    <dbReference type="NCBI Taxonomy" id="360056"/>
    <lineage>
        <taxon>Bacteria</taxon>
        <taxon>Pseudomonadati</taxon>
        <taxon>Planctomycetota</taxon>
        <taxon>Planctomycetia</taxon>
        <taxon>Planctomycetales</taxon>
        <taxon>Planctomycetaceae</taxon>
        <taxon>Schlesneria</taxon>
    </lineage>
</organism>
<feature type="transmembrane region" description="Helical" evidence="6">
    <location>
        <begin position="297"/>
        <end position="316"/>
    </location>
</feature>
<reference evidence="8" key="1">
    <citation type="journal article" date="2020" name="mSystems">
        <title>Genome- and Community-Level Interaction Insights into Carbon Utilization and Element Cycling Functions of Hydrothermarchaeota in Hydrothermal Sediment.</title>
        <authorList>
            <person name="Zhou Z."/>
            <person name="Liu Y."/>
            <person name="Xu W."/>
            <person name="Pan J."/>
            <person name="Luo Z.H."/>
            <person name="Li M."/>
        </authorList>
    </citation>
    <scope>NUCLEOTIDE SEQUENCE [LARGE SCALE GENOMIC DNA]</scope>
    <source>
        <strain evidence="8">SpSt-339</strain>
    </source>
</reference>
<keyword evidence="4 6" id="KW-1133">Transmembrane helix</keyword>
<dbReference type="InterPro" id="IPR042094">
    <property type="entry name" value="T2SS_GspF_sf"/>
</dbReference>
<evidence type="ECO:0000256" key="3">
    <source>
        <dbReference type="ARBA" id="ARBA00022692"/>
    </source>
</evidence>
<comment type="subcellular location">
    <subcellularLocation>
        <location evidence="1">Cell membrane</location>
        <topology evidence="1">Multi-pass membrane protein</topology>
    </subcellularLocation>
</comment>
<accession>A0A7C2P2J3</accession>